<dbReference type="Proteomes" id="UP000005713">
    <property type="component" value="Unassembled WGS sequence"/>
</dbReference>
<keyword evidence="1" id="KW-0808">Transferase</keyword>
<dbReference type="PANTHER" id="PTHR12788:SF10">
    <property type="entry name" value="PROTEIN-TYROSINE SULFOTRANSFERASE"/>
    <property type="match status" value="1"/>
</dbReference>
<protein>
    <recommendedName>
        <fullName evidence="4">Sulfotransferase</fullName>
    </recommendedName>
</protein>
<dbReference type="EMBL" id="AAYA01000004">
    <property type="protein sequence ID" value="EBA08701.1"/>
    <property type="molecule type" value="Genomic_DNA"/>
</dbReference>
<dbReference type="SUPFAM" id="SSF52540">
    <property type="entry name" value="P-loop containing nucleoside triphosphate hydrolases"/>
    <property type="match status" value="1"/>
</dbReference>
<dbReference type="Gene3D" id="1.25.40.10">
    <property type="entry name" value="Tetratricopeptide repeat domain"/>
    <property type="match status" value="1"/>
</dbReference>
<reference evidence="2 3" key="1">
    <citation type="submission" date="2006-06" db="EMBL/GenBank/DDBJ databases">
        <authorList>
            <person name="Moran M.A."/>
            <person name="Ferriera S."/>
            <person name="Johnson J."/>
            <person name="Kravitz S."/>
            <person name="Beeson K."/>
            <person name="Sutton G."/>
            <person name="Rogers Y.-H."/>
            <person name="Friedman R."/>
            <person name="Frazier M."/>
            <person name="Venter J.C."/>
        </authorList>
    </citation>
    <scope>NUCLEOTIDE SEQUENCE [LARGE SCALE GENOMIC DNA]</scope>
    <source>
        <strain evidence="2 3">E-37</strain>
    </source>
</reference>
<accession>A3K1A5</accession>
<dbReference type="Pfam" id="PF13469">
    <property type="entry name" value="Sulfotransfer_3"/>
    <property type="match status" value="1"/>
</dbReference>
<dbReference type="AlphaFoldDB" id="A3K1A5"/>
<organism evidence="2 3">
    <name type="scientific">Sagittula stellata (strain ATCC 700073 / DSM 11524 / E-37)</name>
    <dbReference type="NCBI Taxonomy" id="388399"/>
    <lineage>
        <taxon>Bacteria</taxon>
        <taxon>Pseudomonadati</taxon>
        <taxon>Pseudomonadota</taxon>
        <taxon>Alphaproteobacteria</taxon>
        <taxon>Rhodobacterales</taxon>
        <taxon>Roseobacteraceae</taxon>
        <taxon>Sagittula</taxon>
    </lineage>
</organism>
<dbReference type="PANTHER" id="PTHR12788">
    <property type="entry name" value="PROTEIN-TYROSINE SULFOTRANSFERASE 2"/>
    <property type="match status" value="1"/>
</dbReference>
<evidence type="ECO:0000313" key="3">
    <source>
        <dbReference type="Proteomes" id="UP000005713"/>
    </source>
</evidence>
<dbReference type="GO" id="GO:0008476">
    <property type="term" value="F:protein-tyrosine sulfotransferase activity"/>
    <property type="evidence" value="ECO:0007669"/>
    <property type="project" value="InterPro"/>
</dbReference>
<name>A3K1A5_SAGS3</name>
<proteinExistence type="predicted"/>
<dbReference type="InterPro" id="IPR027417">
    <property type="entry name" value="P-loop_NTPase"/>
</dbReference>
<evidence type="ECO:0008006" key="4">
    <source>
        <dbReference type="Google" id="ProtNLM"/>
    </source>
</evidence>
<dbReference type="eggNOG" id="COG0457">
    <property type="taxonomic scope" value="Bacteria"/>
</dbReference>
<dbReference type="Gene3D" id="3.40.50.300">
    <property type="entry name" value="P-loop containing nucleotide triphosphate hydrolases"/>
    <property type="match status" value="1"/>
</dbReference>
<sequence>MSDLDEAERLLDAGDRDGARALLDALPDSLLHAPQAYRLRNRLRPQALPGLGAARPTPAEAQRLAALLNGGQAEAALTMARALAARYPDAATPHEALYHAFTALRRPAEARDAVAEALCRTPDKPTLYRDLARTLMDLGEMAALRAPAEAAADALPDDPHAVRLAAVAAHVNGARETARTRFATLTRLQPTNGAAHRALAETSRYTSRSDPHLAKMKKLAASGKLSEADLYELEFALGKVFDDLRRPREAFRHYSLGNARKKKAHGLSLAPYAAEVARLKDLPDLPQPAPSAPMPILVIGLPRSGTTLTETILSAHPQVGTAGECTYLRAKLLPAMMAGTPDPDTLAKLRDGYRRTLAGGGREQGYVVDKMPLNFPLLGLVHALIPEARIVALDRDPMALGWSLFRQCFVKTGNGFAYDFDDIAGAMALYRETLDHWQAQGVPIHRLSYSALTETPRETVGALLDAVGLPWDDACLAFGTSDRVVATASSLQVRDGIYTGSDAAWQAYADHLTPLRRALEARGLLAQAA</sequence>
<evidence type="ECO:0000313" key="2">
    <source>
        <dbReference type="EMBL" id="EBA08701.1"/>
    </source>
</evidence>
<dbReference type="SUPFAM" id="SSF48452">
    <property type="entry name" value="TPR-like"/>
    <property type="match status" value="1"/>
</dbReference>
<dbReference type="InterPro" id="IPR026634">
    <property type="entry name" value="TPST-like"/>
</dbReference>
<gene>
    <name evidence="2" type="ORF">SSE37_03625</name>
</gene>
<evidence type="ECO:0000256" key="1">
    <source>
        <dbReference type="ARBA" id="ARBA00022679"/>
    </source>
</evidence>
<dbReference type="OrthoDB" id="9800698at2"/>
<keyword evidence="3" id="KW-1185">Reference proteome</keyword>
<dbReference type="RefSeq" id="WP_005857424.1">
    <property type="nucleotide sequence ID" value="NZ_AAYA01000004.1"/>
</dbReference>
<comment type="caution">
    <text evidence="2">The sequence shown here is derived from an EMBL/GenBank/DDBJ whole genome shotgun (WGS) entry which is preliminary data.</text>
</comment>
<dbReference type="InterPro" id="IPR011990">
    <property type="entry name" value="TPR-like_helical_dom_sf"/>
</dbReference>